<gene>
    <name evidence="2" type="ORF">CSAL01_12701</name>
</gene>
<name>A0A135UTH4_9PEZI</name>
<comment type="caution">
    <text evidence="2">The sequence shown here is derived from an EMBL/GenBank/DDBJ whole genome shotgun (WGS) entry which is preliminary data.</text>
</comment>
<feature type="compositionally biased region" description="Basic and acidic residues" evidence="1">
    <location>
        <begin position="18"/>
        <end position="32"/>
    </location>
</feature>
<feature type="region of interest" description="Disordered" evidence="1">
    <location>
        <begin position="1"/>
        <end position="32"/>
    </location>
</feature>
<dbReference type="EMBL" id="JFFI01001053">
    <property type="protein sequence ID" value="KXH63673.1"/>
    <property type="molecule type" value="Genomic_DNA"/>
</dbReference>
<evidence type="ECO:0000313" key="2">
    <source>
        <dbReference type="EMBL" id="KXH63673.1"/>
    </source>
</evidence>
<evidence type="ECO:0000313" key="3">
    <source>
        <dbReference type="Proteomes" id="UP000070121"/>
    </source>
</evidence>
<keyword evidence="3" id="KW-1185">Reference proteome</keyword>
<evidence type="ECO:0000256" key="1">
    <source>
        <dbReference type="SAM" id="MobiDB-lite"/>
    </source>
</evidence>
<accession>A0A135UTH4</accession>
<dbReference type="AlphaFoldDB" id="A0A135UTH4"/>
<dbReference type="Proteomes" id="UP000070121">
    <property type="component" value="Unassembled WGS sequence"/>
</dbReference>
<sequence length="98" mass="11200">MPRFSVSFGRRRSTVNSEEFHDEPVETTTKERPTSFRVLERTEVGAGAGQKSFDGGHRLLKATTMAIPPKQYSDLSLEDNNIFADVKNNRYVHLFHFP</sequence>
<organism evidence="2 3">
    <name type="scientific">Colletotrichum salicis</name>
    <dbReference type="NCBI Taxonomy" id="1209931"/>
    <lineage>
        <taxon>Eukaryota</taxon>
        <taxon>Fungi</taxon>
        <taxon>Dikarya</taxon>
        <taxon>Ascomycota</taxon>
        <taxon>Pezizomycotina</taxon>
        <taxon>Sordariomycetes</taxon>
        <taxon>Hypocreomycetidae</taxon>
        <taxon>Glomerellales</taxon>
        <taxon>Glomerellaceae</taxon>
        <taxon>Colletotrichum</taxon>
        <taxon>Colletotrichum acutatum species complex</taxon>
    </lineage>
</organism>
<protein>
    <submittedName>
        <fullName evidence="2">Uncharacterized protein</fullName>
    </submittedName>
</protein>
<proteinExistence type="predicted"/>
<reference evidence="2 3" key="1">
    <citation type="submission" date="2014-02" db="EMBL/GenBank/DDBJ databases">
        <title>The genome sequence of Colletotrichum salicis CBS 607.94.</title>
        <authorList>
            <person name="Baroncelli R."/>
            <person name="Thon M.R."/>
        </authorList>
    </citation>
    <scope>NUCLEOTIDE SEQUENCE [LARGE SCALE GENOMIC DNA]</scope>
    <source>
        <strain evidence="2 3">CBS 607.94</strain>
    </source>
</reference>
<dbReference type="STRING" id="1209931.A0A135UTH4"/>